<dbReference type="AlphaFoldDB" id="A0A1X7VGB4"/>
<dbReference type="EnsemblMetazoa" id="Aqu2.1.39101_001">
    <property type="protein sequence ID" value="Aqu2.1.39101_001"/>
    <property type="gene ID" value="Aqu2.1.39101"/>
</dbReference>
<dbReference type="EnsemblMetazoa" id="XM_019993428.1">
    <property type="protein sequence ID" value="XP_019848987.1"/>
    <property type="gene ID" value="LOC109580372"/>
</dbReference>
<evidence type="ECO:0000313" key="1">
    <source>
        <dbReference type="EnsemblMetazoa" id="Aqu2.1.39101_001"/>
    </source>
</evidence>
<keyword evidence="2" id="KW-1185">Reference proteome</keyword>
<reference evidence="2" key="1">
    <citation type="journal article" date="2010" name="Nature">
        <title>The Amphimedon queenslandica genome and the evolution of animal complexity.</title>
        <authorList>
            <person name="Srivastava M."/>
            <person name="Simakov O."/>
            <person name="Chapman J."/>
            <person name="Fahey B."/>
            <person name="Gauthier M.E."/>
            <person name="Mitros T."/>
            <person name="Richards G.S."/>
            <person name="Conaco C."/>
            <person name="Dacre M."/>
            <person name="Hellsten U."/>
            <person name="Larroux C."/>
            <person name="Putnam N.H."/>
            <person name="Stanke M."/>
            <person name="Adamska M."/>
            <person name="Darling A."/>
            <person name="Degnan S.M."/>
            <person name="Oakley T.H."/>
            <person name="Plachetzki D.C."/>
            <person name="Zhai Y."/>
            <person name="Adamski M."/>
            <person name="Calcino A."/>
            <person name="Cummins S.F."/>
            <person name="Goodstein D.M."/>
            <person name="Harris C."/>
            <person name="Jackson D.J."/>
            <person name="Leys S.P."/>
            <person name="Shu S."/>
            <person name="Woodcroft B.J."/>
            <person name="Vervoort M."/>
            <person name="Kosik K.S."/>
            <person name="Manning G."/>
            <person name="Degnan B.M."/>
            <person name="Rokhsar D.S."/>
        </authorList>
    </citation>
    <scope>NUCLEOTIDE SEQUENCE [LARGE SCALE GENOMIC DNA]</scope>
</reference>
<evidence type="ECO:0000313" key="2">
    <source>
        <dbReference type="Proteomes" id="UP000007879"/>
    </source>
</evidence>
<dbReference type="Proteomes" id="UP000007879">
    <property type="component" value="Unassembled WGS sequence"/>
</dbReference>
<proteinExistence type="predicted"/>
<reference evidence="1" key="2">
    <citation type="submission" date="2017-05" db="UniProtKB">
        <authorList>
            <consortium name="EnsemblMetazoa"/>
        </authorList>
    </citation>
    <scope>IDENTIFICATION</scope>
</reference>
<name>A0A1X7VGB4_AMPQE</name>
<dbReference type="InParanoid" id="A0A1X7VGB4"/>
<accession>A0A1X7VGB4</accession>
<gene>
    <name evidence="1" type="primary">109580372</name>
</gene>
<dbReference type="KEGG" id="aqu:109580372"/>
<organism evidence="1">
    <name type="scientific">Amphimedon queenslandica</name>
    <name type="common">Sponge</name>
    <dbReference type="NCBI Taxonomy" id="400682"/>
    <lineage>
        <taxon>Eukaryota</taxon>
        <taxon>Metazoa</taxon>
        <taxon>Porifera</taxon>
        <taxon>Demospongiae</taxon>
        <taxon>Heteroscleromorpha</taxon>
        <taxon>Haplosclerida</taxon>
        <taxon>Niphatidae</taxon>
        <taxon>Amphimedon</taxon>
    </lineage>
</organism>
<protein>
    <submittedName>
        <fullName evidence="1">Uncharacterized protein</fullName>
    </submittedName>
</protein>
<sequence>MATSSSESDDDEKAKLREATVGALPVVTADKNTKALSGKNEKRNDFMANKLEKLLDDMIEYTDPKSPELSSILEGVTDGSDSGNNIKLLSSSKGVVIVTGSSQTQSKSH</sequence>